<comment type="caution">
    <text evidence="8">The sequence shown here is derived from an EMBL/GenBank/DDBJ whole genome shotgun (WGS) entry which is preliminary data.</text>
</comment>
<dbReference type="Gene3D" id="3.50.50.60">
    <property type="entry name" value="FAD/NAD(P)-binding domain"/>
    <property type="match status" value="1"/>
</dbReference>
<evidence type="ECO:0000256" key="5">
    <source>
        <dbReference type="ARBA" id="ARBA00023070"/>
    </source>
</evidence>
<dbReference type="EC" id="1.13.12.3" evidence="3"/>
<dbReference type="GO" id="GO:0050361">
    <property type="term" value="F:tryptophan 2-monooxygenase activity"/>
    <property type="evidence" value="ECO:0007669"/>
    <property type="project" value="UniProtKB-EC"/>
</dbReference>
<evidence type="ECO:0000256" key="4">
    <source>
        <dbReference type="ARBA" id="ARBA00017871"/>
    </source>
</evidence>
<dbReference type="GO" id="GO:0009851">
    <property type="term" value="P:auxin biosynthetic process"/>
    <property type="evidence" value="ECO:0007669"/>
    <property type="project" value="UniProtKB-KW"/>
</dbReference>
<organism evidence="8 9">
    <name type="scientific">Pelagivirga sediminicola</name>
    <dbReference type="NCBI Taxonomy" id="2170575"/>
    <lineage>
        <taxon>Bacteria</taxon>
        <taxon>Pseudomonadati</taxon>
        <taxon>Pseudomonadota</taxon>
        <taxon>Alphaproteobacteria</taxon>
        <taxon>Rhodobacterales</taxon>
        <taxon>Paracoccaceae</taxon>
        <taxon>Pelagivirga</taxon>
    </lineage>
</organism>
<evidence type="ECO:0000313" key="8">
    <source>
        <dbReference type="EMBL" id="PVA09752.1"/>
    </source>
</evidence>
<dbReference type="SUPFAM" id="SSF51905">
    <property type="entry name" value="FAD/NAD(P)-binding domain"/>
    <property type="match status" value="1"/>
</dbReference>
<evidence type="ECO:0000256" key="2">
    <source>
        <dbReference type="ARBA" id="ARBA00005833"/>
    </source>
</evidence>
<comment type="similarity">
    <text evidence="2">Belongs to the tryptophan 2-monooxygenase family.</text>
</comment>
<dbReference type="EMBL" id="QCYH01000006">
    <property type="protein sequence ID" value="PVA09752.1"/>
    <property type="molecule type" value="Genomic_DNA"/>
</dbReference>
<dbReference type="AlphaFoldDB" id="A0A2T7G5P7"/>
<keyword evidence="9" id="KW-1185">Reference proteome</keyword>
<dbReference type="InterPro" id="IPR002937">
    <property type="entry name" value="Amino_oxidase"/>
</dbReference>
<evidence type="ECO:0000256" key="3">
    <source>
        <dbReference type="ARBA" id="ARBA00012535"/>
    </source>
</evidence>
<dbReference type="Pfam" id="PF01593">
    <property type="entry name" value="Amino_oxidase"/>
    <property type="match status" value="1"/>
</dbReference>
<evidence type="ECO:0000256" key="1">
    <source>
        <dbReference type="ARBA" id="ARBA00004814"/>
    </source>
</evidence>
<proteinExistence type="inferred from homology"/>
<accession>A0A2T7G5P7</accession>
<evidence type="ECO:0000259" key="7">
    <source>
        <dbReference type="Pfam" id="PF01593"/>
    </source>
</evidence>
<dbReference type="Pfam" id="PF13450">
    <property type="entry name" value="NAD_binding_8"/>
    <property type="match status" value="1"/>
</dbReference>
<sequence length="443" mass="46174">MPARGNRGLCEGDCAALHIGIQCSARRHGASGMTDPIIIVGAGAAGIGAALECRERGLPYVVLEASGRVGGRAYTAAAGLPEAWDHGCHWLHCADENPLVAWADRLGARYRNHEGEHAFQVWEDGAFLDDAGIRDYDRAVTRAFDAVEASGADVPIPDVLPDAGRWAPSVNLIFTLMAGDDAGDVSASGYADYRDTGHNWPVLSGYGRLISAMAEGLNIRTGVAVRGVAQRGDGATVATDQGDLEGAGVIVTASTSVIARGAIRFSPGPAADLAAALDRVPCGVYEKVAFAMDALPGELAQSQFLSIQQGGHDLATNFQIVPGSNPVMLCHMGGKDAHALVMAGPEAMTDYARGALITAFGTQIADRITATATTSWTNDPLFLGSYSHARPGSAQFRRDMIDADTGRVAFAGEAFSPSWQATAHGAYASGRHVAARMAAQTLS</sequence>
<comment type="catalytic activity">
    <reaction evidence="6">
        <text>L-tryptophan + O2 = indole-3-acetamide + CO2 + H2O</text>
        <dbReference type="Rhea" id="RHEA:16165"/>
        <dbReference type="ChEBI" id="CHEBI:15377"/>
        <dbReference type="ChEBI" id="CHEBI:15379"/>
        <dbReference type="ChEBI" id="CHEBI:16031"/>
        <dbReference type="ChEBI" id="CHEBI:16526"/>
        <dbReference type="ChEBI" id="CHEBI:57912"/>
        <dbReference type="EC" id="1.13.12.3"/>
    </reaction>
</comment>
<keyword evidence="5" id="KW-0073">Auxin biosynthesis</keyword>
<evidence type="ECO:0000256" key="6">
    <source>
        <dbReference type="ARBA" id="ARBA00047321"/>
    </source>
</evidence>
<feature type="domain" description="Amine oxidase" evidence="7">
    <location>
        <begin position="199"/>
        <end position="437"/>
    </location>
</feature>
<dbReference type="PANTHER" id="PTHR10742:SF410">
    <property type="entry name" value="LYSINE-SPECIFIC HISTONE DEMETHYLASE 2"/>
    <property type="match status" value="1"/>
</dbReference>
<dbReference type="InterPro" id="IPR050281">
    <property type="entry name" value="Flavin_monoamine_oxidase"/>
</dbReference>
<gene>
    <name evidence="8" type="ORF">DC366_11545</name>
</gene>
<dbReference type="PANTHER" id="PTHR10742">
    <property type="entry name" value="FLAVIN MONOAMINE OXIDASE"/>
    <property type="match status" value="1"/>
</dbReference>
<reference evidence="8 9" key="1">
    <citation type="submission" date="2018-04" db="EMBL/GenBank/DDBJ databases">
        <title>Pelagivirga bohaiensis gen. nov., sp. nov., a bacterium isolated from the Bohai Sea.</title>
        <authorList>
            <person name="Ji X."/>
        </authorList>
    </citation>
    <scope>NUCLEOTIDE SEQUENCE [LARGE SCALE GENOMIC DNA]</scope>
    <source>
        <strain evidence="8 9">BH-SD19</strain>
    </source>
</reference>
<dbReference type="Proteomes" id="UP000244446">
    <property type="component" value="Unassembled WGS sequence"/>
</dbReference>
<dbReference type="OrthoDB" id="9790035at2"/>
<dbReference type="InterPro" id="IPR036188">
    <property type="entry name" value="FAD/NAD-bd_sf"/>
</dbReference>
<evidence type="ECO:0000313" key="9">
    <source>
        <dbReference type="Proteomes" id="UP000244446"/>
    </source>
</evidence>
<name>A0A2T7G5P7_9RHOB</name>
<protein>
    <recommendedName>
        <fullName evidence="4">Tryptophan 2-monooxygenase</fullName>
        <ecNumber evidence="3">1.13.12.3</ecNumber>
    </recommendedName>
</protein>
<comment type="pathway">
    <text evidence="1">Plant hormone metabolism; auxin biosynthesis.</text>
</comment>
<dbReference type="SUPFAM" id="SSF54373">
    <property type="entry name" value="FAD-linked reductases, C-terminal domain"/>
    <property type="match status" value="1"/>
</dbReference>